<gene>
    <name evidence="2" type="ORF">DUNSADRAFT_5237</name>
</gene>
<accession>A0ABQ7GQM0</accession>
<feature type="region of interest" description="Disordered" evidence="1">
    <location>
        <begin position="76"/>
        <end position="100"/>
    </location>
</feature>
<name>A0ABQ7GQM0_DUNSA</name>
<dbReference type="EMBL" id="MU069637">
    <property type="protein sequence ID" value="KAF5836906.1"/>
    <property type="molecule type" value="Genomic_DNA"/>
</dbReference>
<dbReference type="Proteomes" id="UP000815325">
    <property type="component" value="Unassembled WGS sequence"/>
</dbReference>
<evidence type="ECO:0000313" key="2">
    <source>
        <dbReference type="EMBL" id="KAF5836906.1"/>
    </source>
</evidence>
<dbReference type="SUPFAM" id="SSF103657">
    <property type="entry name" value="BAR/IMD domain-like"/>
    <property type="match status" value="1"/>
</dbReference>
<sequence length="271" mass="30043">MPSSFARFGEKMKQTLNPLDLGAPKDWKPTSNARNQASLAEARAFAQVVKRMLKDFTAMQKASDASFTTTRAALAAKAPRTVDPEAGSKSERQTIGGGMDMRKIEDGASHLRLNIQSQVIKPLASWLGAYRSTKAKMAKLEEMRLDVDAKRRDFLSHAEKLQKASDKEKSSLEEKKRTAEEKANRLFTTYKTEEIEVFKALELLCKDSVAAKAYSKAVLEVMQGAFSIASEAFYGQDTSEAAPNPFGDAPQWYTSAWQSAPSEHINYDSDN</sequence>
<dbReference type="InterPro" id="IPR027267">
    <property type="entry name" value="AH/BAR_dom_sf"/>
</dbReference>
<protein>
    <submittedName>
        <fullName evidence="2">Uncharacterized protein</fullName>
    </submittedName>
</protein>
<evidence type="ECO:0000256" key="1">
    <source>
        <dbReference type="SAM" id="MobiDB-lite"/>
    </source>
</evidence>
<evidence type="ECO:0000313" key="3">
    <source>
        <dbReference type="Proteomes" id="UP000815325"/>
    </source>
</evidence>
<organism evidence="2 3">
    <name type="scientific">Dunaliella salina</name>
    <name type="common">Green alga</name>
    <name type="synonym">Protococcus salinus</name>
    <dbReference type="NCBI Taxonomy" id="3046"/>
    <lineage>
        <taxon>Eukaryota</taxon>
        <taxon>Viridiplantae</taxon>
        <taxon>Chlorophyta</taxon>
        <taxon>core chlorophytes</taxon>
        <taxon>Chlorophyceae</taxon>
        <taxon>CS clade</taxon>
        <taxon>Chlamydomonadales</taxon>
        <taxon>Dunaliellaceae</taxon>
        <taxon>Dunaliella</taxon>
    </lineage>
</organism>
<proteinExistence type="predicted"/>
<feature type="region of interest" description="Disordered" evidence="1">
    <location>
        <begin position="1"/>
        <end position="31"/>
    </location>
</feature>
<keyword evidence="3" id="KW-1185">Reference proteome</keyword>
<reference evidence="2" key="1">
    <citation type="submission" date="2017-08" db="EMBL/GenBank/DDBJ databases">
        <authorList>
            <person name="Polle J.E."/>
            <person name="Barry K."/>
            <person name="Cushman J."/>
            <person name="Schmutz J."/>
            <person name="Tran D."/>
            <person name="Hathwaick L.T."/>
            <person name="Yim W.C."/>
            <person name="Jenkins J."/>
            <person name="Mckie-Krisberg Z.M."/>
            <person name="Prochnik S."/>
            <person name="Lindquist E."/>
            <person name="Dockter R.B."/>
            <person name="Adam C."/>
            <person name="Molina H."/>
            <person name="Bunkerborg J."/>
            <person name="Jin E."/>
            <person name="Buchheim M."/>
            <person name="Magnuson J."/>
        </authorList>
    </citation>
    <scope>NUCLEOTIDE SEQUENCE</scope>
    <source>
        <strain evidence="2">CCAP 19/18</strain>
    </source>
</reference>
<dbReference type="Gene3D" id="1.20.1270.60">
    <property type="entry name" value="Arfaptin homology (AH) domain/BAR domain"/>
    <property type="match status" value="1"/>
</dbReference>
<feature type="region of interest" description="Disordered" evidence="1">
    <location>
        <begin position="158"/>
        <end position="178"/>
    </location>
</feature>
<comment type="caution">
    <text evidence="2">The sequence shown here is derived from an EMBL/GenBank/DDBJ whole genome shotgun (WGS) entry which is preliminary data.</text>
</comment>
<feature type="compositionally biased region" description="Basic and acidic residues" evidence="1">
    <location>
        <begin position="80"/>
        <end position="92"/>
    </location>
</feature>